<keyword evidence="2" id="KW-1185">Reference proteome</keyword>
<protein>
    <submittedName>
        <fullName evidence="1">Uncharacterized protein</fullName>
    </submittedName>
</protein>
<name>A0A9W8BMB9_9FUNG</name>
<evidence type="ECO:0000313" key="2">
    <source>
        <dbReference type="Proteomes" id="UP001150907"/>
    </source>
</evidence>
<gene>
    <name evidence="1" type="ORF">H4R26_001205</name>
</gene>
<dbReference type="AlphaFoldDB" id="A0A9W8BMB9"/>
<proteinExistence type="predicted"/>
<comment type="caution">
    <text evidence="1">The sequence shown here is derived from an EMBL/GenBank/DDBJ whole genome shotgun (WGS) entry which is preliminary data.</text>
</comment>
<reference evidence="1" key="1">
    <citation type="submission" date="2022-07" db="EMBL/GenBank/DDBJ databases">
        <title>Phylogenomic reconstructions and comparative analyses of Kickxellomycotina fungi.</title>
        <authorList>
            <person name="Reynolds N.K."/>
            <person name="Stajich J.E."/>
            <person name="Barry K."/>
            <person name="Grigoriev I.V."/>
            <person name="Crous P."/>
            <person name="Smith M.E."/>
        </authorList>
    </citation>
    <scope>NUCLEOTIDE SEQUENCE</scope>
    <source>
        <strain evidence="1">IMI 214461</strain>
    </source>
</reference>
<dbReference type="EMBL" id="JANBQF010000050">
    <property type="protein sequence ID" value="KAJ2006708.1"/>
    <property type="molecule type" value="Genomic_DNA"/>
</dbReference>
<organism evidence="1 2">
    <name type="scientific">Coemansia thaxteri</name>
    <dbReference type="NCBI Taxonomy" id="2663907"/>
    <lineage>
        <taxon>Eukaryota</taxon>
        <taxon>Fungi</taxon>
        <taxon>Fungi incertae sedis</taxon>
        <taxon>Zoopagomycota</taxon>
        <taxon>Kickxellomycotina</taxon>
        <taxon>Kickxellomycetes</taxon>
        <taxon>Kickxellales</taxon>
        <taxon>Kickxellaceae</taxon>
        <taxon>Coemansia</taxon>
    </lineage>
</organism>
<dbReference type="OrthoDB" id="5552446at2759"/>
<dbReference type="Proteomes" id="UP001150907">
    <property type="component" value="Unassembled WGS sequence"/>
</dbReference>
<evidence type="ECO:0000313" key="1">
    <source>
        <dbReference type="EMBL" id="KAJ2006708.1"/>
    </source>
</evidence>
<accession>A0A9W8BMB9</accession>
<sequence length="264" mass="28304">MRALLLYTRATSALPSPSRGGRLAQFSWRSLRAKHAAPTHSNICAQTKESEVIFEALPGKAVRMLKFMSLAGTAMACTATAVAALTQAQGQLGESDLGAVSLALASSVSIASTVAVTKMFGPFVTRVTLIPRTASTKGIRLDRHGLPKFDSILSSAATAGLSSGPGSAAVRPMLSGRIAHDTEIVLQSPGLLGFNSHYTRVMIGDLESSSRRFRTWELTADALDQRKRQGLQTPIKTFTILWRSVGNKPNRRLMEEINNLVGAR</sequence>